<gene>
    <name evidence="1" type="ORF">B7P33_09820</name>
</gene>
<dbReference type="Proteomes" id="UP000219559">
    <property type="component" value="Unassembled WGS sequence"/>
</dbReference>
<evidence type="ECO:0000313" key="1">
    <source>
        <dbReference type="EMBL" id="PCE64567.1"/>
    </source>
</evidence>
<organism evidence="1 2">
    <name type="scientific">Sediminicola luteus</name>
    <dbReference type="NCBI Taxonomy" id="319238"/>
    <lineage>
        <taxon>Bacteria</taxon>
        <taxon>Pseudomonadati</taxon>
        <taxon>Bacteroidota</taxon>
        <taxon>Flavobacteriia</taxon>
        <taxon>Flavobacteriales</taxon>
        <taxon>Flavobacteriaceae</taxon>
        <taxon>Sediminicola</taxon>
    </lineage>
</organism>
<comment type="caution">
    <text evidence="1">The sequence shown here is derived from an EMBL/GenBank/DDBJ whole genome shotgun (WGS) entry which is preliminary data.</text>
</comment>
<sequence>MISCEEAAEICDKAQYDEVSKWRYLKLRIHLLFCKTCAQHSKKNTQLSHLCQKAELHSLTESEKEEMKTELEKKTLVGKS</sequence>
<evidence type="ECO:0008006" key="3">
    <source>
        <dbReference type="Google" id="ProtNLM"/>
    </source>
</evidence>
<dbReference type="OrthoDB" id="1262821at2"/>
<protein>
    <recommendedName>
        <fullName evidence="3">Glycine dehydrogenase</fullName>
    </recommendedName>
</protein>
<reference evidence="1 2" key="1">
    <citation type="submission" date="2017-04" db="EMBL/GenBank/DDBJ databases">
        <title>A new member of the family Flavobacteriaceae isolated from ascidians.</title>
        <authorList>
            <person name="Chen L."/>
        </authorList>
    </citation>
    <scope>NUCLEOTIDE SEQUENCE [LARGE SCALE GENOMIC DNA]</scope>
    <source>
        <strain evidence="1 2">HQA918</strain>
    </source>
</reference>
<name>A0A2A4G7F6_9FLAO</name>
<evidence type="ECO:0000313" key="2">
    <source>
        <dbReference type="Proteomes" id="UP000219559"/>
    </source>
</evidence>
<accession>A0A2A4G7F6</accession>
<proteinExistence type="predicted"/>
<dbReference type="AlphaFoldDB" id="A0A2A4G7F6"/>
<keyword evidence="2" id="KW-1185">Reference proteome</keyword>
<dbReference type="RefSeq" id="WP_097440682.1">
    <property type="nucleotide sequence ID" value="NZ_KZ300476.1"/>
</dbReference>
<dbReference type="EMBL" id="NBWU01000003">
    <property type="protein sequence ID" value="PCE64567.1"/>
    <property type="molecule type" value="Genomic_DNA"/>
</dbReference>